<feature type="region of interest" description="Disordered" evidence="1">
    <location>
        <begin position="244"/>
        <end position="264"/>
    </location>
</feature>
<evidence type="ECO:0000256" key="1">
    <source>
        <dbReference type="SAM" id="MobiDB-lite"/>
    </source>
</evidence>
<gene>
    <name evidence="2" type="ORF">DEBURN_LOCUS9351</name>
</gene>
<evidence type="ECO:0000313" key="2">
    <source>
        <dbReference type="EMBL" id="CAG8597327.1"/>
    </source>
</evidence>
<reference evidence="2" key="1">
    <citation type="submission" date="2021-06" db="EMBL/GenBank/DDBJ databases">
        <authorList>
            <person name="Kallberg Y."/>
            <person name="Tangrot J."/>
            <person name="Rosling A."/>
        </authorList>
    </citation>
    <scope>NUCLEOTIDE SEQUENCE</scope>
    <source>
        <strain evidence="2">AZ414A</strain>
    </source>
</reference>
<comment type="caution">
    <text evidence="2">The sequence shown here is derived from an EMBL/GenBank/DDBJ whole genome shotgun (WGS) entry which is preliminary data.</text>
</comment>
<dbReference type="AlphaFoldDB" id="A0A9N9CES2"/>
<feature type="non-terminal residue" evidence="2">
    <location>
        <position position="519"/>
    </location>
</feature>
<dbReference type="EMBL" id="CAJVPK010001746">
    <property type="protein sequence ID" value="CAG8597327.1"/>
    <property type="molecule type" value="Genomic_DNA"/>
</dbReference>
<feature type="region of interest" description="Disordered" evidence="1">
    <location>
        <begin position="201"/>
        <end position="228"/>
    </location>
</feature>
<feature type="region of interest" description="Disordered" evidence="1">
    <location>
        <begin position="471"/>
        <end position="492"/>
    </location>
</feature>
<feature type="compositionally biased region" description="Polar residues" evidence="1">
    <location>
        <begin position="213"/>
        <end position="228"/>
    </location>
</feature>
<feature type="compositionally biased region" description="Low complexity" evidence="1">
    <location>
        <begin position="136"/>
        <end position="149"/>
    </location>
</feature>
<dbReference type="Proteomes" id="UP000789706">
    <property type="component" value="Unassembled WGS sequence"/>
</dbReference>
<accession>A0A9N9CES2</accession>
<dbReference type="OrthoDB" id="2443439at2759"/>
<feature type="compositionally biased region" description="Polar residues" evidence="1">
    <location>
        <begin position="150"/>
        <end position="164"/>
    </location>
</feature>
<evidence type="ECO:0000313" key="3">
    <source>
        <dbReference type="Proteomes" id="UP000789706"/>
    </source>
</evidence>
<feature type="region of interest" description="Disordered" evidence="1">
    <location>
        <begin position="126"/>
        <end position="164"/>
    </location>
</feature>
<feature type="compositionally biased region" description="Low complexity" evidence="1">
    <location>
        <begin position="252"/>
        <end position="264"/>
    </location>
</feature>
<name>A0A9N9CES2_9GLOM</name>
<organism evidence="2 3">
    <name type="scientific">Diversispora eburnea</name>
    <dbReference type="NCBI Taxonomy" id="1213867"/>
    <lineage>
        <taxon>Eukaryota</taxon>
        <taxon>Fungi</taxon>
        <taxon>Fungi incertae sedis</taxon>
        <taxon>Mucoromycota</taxon>
        <taxon>Glomeromycotina</taxon>
        <taxon>Glomeromycetes</taxon>
        <taxon>Diversisporales</taxon>
        <taxon>Diversisporaceae</taxon>
        <taxon>Diversispora</taxon>
    </lineage>
</organism>
<sequence>RAPLLTKVIGVTNCHALVAGGWQMPNFFVYYITKLKAENSELKSKVAKLSCDFEKIKSKGIITDLLEHLPISSLAEKKTVSVSTEMENSNDTPEPIDLQTEDVSVSDISDNTSNSGVSLSLVDNTSEQIVSRNEESNTSSHSVSASSKSDIYQDSVTPTSPISAETISLEEKEENEFLNLRYKEQVSKEIMERIREKKLRDQNLSSDRGVASLQGNNTSSETSYENQNLESSIISQSISNSYELSSDRGVPSLQGNNNSSNQSNLSCDLKNVILETNPKDSTEVSGGETISQVYDPLNLNISEISSESKSPTNLSPNQRHKVLCSAKISYNQKVERDLRLELFICIKDNNHKISKVFDIQISEFSLETILSGSSKVTSQNIVDLFRVAMKIRQKETSAKASIDDQSARTIVYNEIKSLLPDITDAQSAISSEIKVIGVTNYYVHMSDLSSSNDSSAELARLKLPEIEVSEEAKKTLPETEATYTEETGLDPWMDSKLSESFEEKTLFVPRVNVQSTPSK</sequence>
<protein>
    <submittedName>
        <fullName evidence="2">11347_t:CDS:1</fullName>
    </submittedName>
</protein>
<proteinExistence type="predicted"/>
<keyword evidence="3" id="KW-1185">Reference proteome</keyword>